<dbReference type="Proteomes" id="UP000308917">
    <property type="component" value="Unassembled WGS sequence"/>
</dbReference>
<keyword evidence="3" id="KW-1185">Reference proteome</keyword>
<organism evidence="2 3">
    <name type="scientific">Lampropedia puyangensis</name>
    <dbReference type="NCBI Taxonomy" id="1330072"/>
    <lineage>
        <taxon>Bacteria</taxon>
        <taxon>Pseudomonadati</taxon>
        <taxon>Pseudomonadota</taxon>
        <taxon>Betaproteobacteria</taxon>
        <taxon>Burkholderiales</taxon>
        <taxon>Comamonadaceae</taxon>
        <taxon>Lampropedia</taxon>
    </lineage>
</organism>
<evidence type="ECO:0000256" key="1">
    <source>
        <dbReference type="SAM" id="Phobius"/>
    </source>
</evidence>
<reference evidence="2 3" key="1">
    <citation type="journal article" date="2015" name="Antonie Van Leeuwenhoek">
        <title>Lampropedia puyangensis sp. nov., isolated from symptomatic bark of Populus ? euramericana canker and emended description of Lampropedia hyalina (Ehrenberg 1832) Lee et al. 2004.</title>
        <authorList>
            <person name="Li Y."/>
            <person name="Wang T."/>
            <person name="Piao C.G."/>
            <person name="Wang L.F."/>
            <person name="Tian G.Z."/>
            <person name="Zhu T.H."/>
            <person name="Guo M.W."/>
        </authorList>
    </citation>
    <scope>NUCLEOTIDE SEQUENCE [LARGE SCALE GENOMIC DNA]</scope>
    <source>
        <strain evidence="2 3">2-bin</strain>
    </source>
</reference>
<dbReference type="AlphaFoldDB" id="A0A4S8FH66"/>
<evidence type="ECO:0000313" key="2">
    <source>
        <dbReference type="EMBL" id="THU05162.1"/>
    </source>
</evidence>
<keyword evidence="1" id="KW-1133">Transmembrane helix</keyword>
<keyword evidence="1" id="KW-0472">Membrane</keyword>
<accession>A0A4S8FH66</accession>
<sequence>MKRSALFTAFLSALMLVGIDVYLWWDRTAAMAPVGWSRLFFSLVLQSVGVLGIVVLTLPKQSRLRMFLEDTYKALPWLMAVGGVLLGTGLAVGALHYSDCTRWNFNGGVVCH</sequence>
<evidence type="ECO:0000313" key="3">
    <source>
        <dbReference type="Proteomes" id="UP000308917"/>
    </source>
</evidence>
<dbReference type="RefSeq" id="WP_136571874.1">
    <property type="nucleotide sequence ID" value="NZ_STFG01000001.1"/>
</dbReference>
<gene>
    <name evidence="2" type="ORF">E9531_00990</name>
</gene>
<feature type="transmembrane region" description="Helical" evidence="1">
    <location>
        <begin position="34"/>
        <end position="56"/>
    </location>
</feature>
<proteinExistence type="predicted"/>
<feature type="transmembrane region" description="Helical" evidence="1">
    <location>
        <begin position="77"/>
        <end position="97"/>
    </location>
</feature>
<name>A0A4S8FH66_9BURK</name>
<dbReference type="OrthoDB" id="9965859at2"/>
<dbReference type="EMBL" id="STFG01000001">
    <property type="protein sequence ID" value="THU05162.1"/>
    <property type="molecule type" value="Genomic_DNA"/>
</dbReference>
<protein>
    <submittedName>
        <fullName evidence="2">Uncharacterized protein</fullName>
    </submittedName>
</protein>
<comment type="caution">
    <text evidence="2">The sequence shown here is derived from an EMBL/GenBank/DDBJ whole genome shotgun (WGS) entry which is preliminary data.</text>
</comment>
<keyword evidence="1" id="KW-0812">Transmembrane</keyword>